<dbReference type="Proteomes" id="UP000178068">
    <property type="component" value="Unassembled WGS sequence"/>
</dbReference>
<dbReference type="STRING" id="1802603.A3F35_03195"/>
<dbReference type="PANTHER" id="PTHR43330:SF27">
    <property type="entry name" value="METHIONINE AMINOPEPTIDASE"/>
    <property type="match status" value="1"/>
</dbReference>
<dbReference type="GO" id="GO:0004239">
    <property type="term" value="F:initiator methionyl aminopeptidase activity"/>
    <property type="evidence" value="ECO:0007669"/>
    <property type="project" value="UniProtKB-UniRule"/>
</dbReference>
<dbReference type="GO" id="GO:0005829">
    <property type="term" value="C:cytosol"/>
    <property type="evidence" value="ECO:0007669"/>
    <property type="project" value="TreeGrafter"/>
</dbReference>
<dbReference type="GO" id="GO:0046872">
    <property type="term" value="F:metal ion binding"/>
    <property type="evidence" value="ECO:0007669"/>
    <property type="project" value="UniProtKB-UniRule"/>
</dbReference>
<dbReference type="InterPro" id="IPR000994">
    <property type="entry name" value="Pept_M24"/>
</dbReference>
<dbReference type="PRINTS" id="PR00599">
    <property type="entry name" value="MAPEPTIDASE"/>
</dbReference>
<feature type="domain" description="Peptidase M24" evidence="8">
    <location>
        <begin position="11"/>
        <end position="208"/>
    </location>
</feature>
<comment type="similarity">
    <text evidence="6">Belongs to the peptidase M24A family. Methionine aminopeptidase type 1 subfamily.</text>
</comment>
<dbReference type="SUPFAM" id="SSF55920">
    <property type="entry name" value="Creatinase/aminopeptidase"/>
    <property type="match status" value="1"/>
</dbReference>
<dbReference type="NCBIfam" id="TIGR00500">
    <property type="entry name" value="met_pdase_I"/>
    <property type="match status" value="1"/>
</dbReference>
<feature type="binding site" evidence="6">
    <location>
        <position position="77"/>
    </location>
    <ligand>
        <name>substrate</name>
    </ligand>
</feature>
<comment type="catalytic activity">
    <reaction evidence="6 7">
        <text>Release of N-terminal amino acids, preferentially methionine, from peptides and arylamides.</text>
        <dbReference type="EC" id="3.4.11.18"/>
    </reaction>
</comment>
<dbReference type="AlphaFoldDB" id="A0A1G1WN99"/>
<feature type="binding site" evidence="6">
    <location>
        <position position="105"/>
    </location>
    <ligand>
        <name>a divalent metal cation</name>
        <dbReference type="ChEBI" id="CHEBI:60240"/>
        <label>1</label>
    </ligand>
</feature>
<dbReference type="PANTHER" id="PTHR43330">
    <property type="entry name" value="METHIONINE AMINOPEPTIDASE"/>
    <property type="match status" value="1"/>
</dbReference>
<dbReference type="Pfam" id="PF00557">
    <property type="entry name" value="Peptidase_M24"/>
    <property type="match status" value="1"/>
</dbReference>
<sequence>MGYLKTRREIETMAESGKITAKALAEVAKYIKAGATGLELDSIATRVIKEAGAQPSFRTVEDYQYSICVTRNEMVVHGIPDSKPFREGDVIGVDIGSLYKGFHSDMAETYTVGKVGQDVEKFLQVGKKALKAAIVQAKVGHRIGDISSAIQTTVEEGGYSVVRELVGHGVGRALHEDPLVPGVGKANSGERLQEGIVIAIEVIYNSGKPAVILLSDGWTIATRDGSLSGLYERTIAITKKGPVVLTLGGGF</sequence>
<evidence type="ECO:0000256" key="1">
    <source>
        <dbReference type="ARBA" id="ARBA00002521"/>
    </source>
</evidence>
<keyword evidence="3 6" id="KW-0645">Protease</keyword>
<evidence type="ECO:0000256" key="6">
    <source>
        <dbReference type="HAMAP-Rule" id="MF_01974"/>
    </source>
</evidence>
<dbReference type="HAMAP" id="MF_01974">
    <property type="entry name" value="MetAP_1"/>
    <property type="match status" value="1"/>
</dbReference>
<dbReference type="GO" id="GO:0006508">
    <property type="term" value="P:proteolysis"/>
    <property type="evidence" value="ECO:0007669"/>
    <property type="project" value="UniProtKB-KW"/>
</dbReference>
<comment type="function">
    <text evidence="1 6">Removes the N-terminal methionine from nascent proteins. The N-terminal methionine is often cleaved when the second residue in the primary sequence is small and uncharged (Met-Ala-, Cys, Gly, Pro, Ser, Thr, or Val). Requires deformylation of the N(alpha)-formylated initiator methionine before it can be hydrolyzed.</text>
</comment>
<feature type="binding site" evidence="6">
    <location>
        <position position="232"/>
    </location>
    <ligand>
        <name>a divalent metal cation</name>
        <dbReference type="ChEBI" id="CHEBI:60240"/>
        <label>1</label>
    </ligand>
</feature>
<evidence type="ECO:0000256" key="4">
    <source>
        <dbReference type="ARBA" id="ARBA00022723"/>
    </source>
</evidence>
<organism evidence="9 10">
    <name type="scientific">Candidatus Woykebacteria bacterium RIFCSPHIGHO2_12_FULL_45_10</name>
    <dbReference type="NCBI Taxonomy" id="1802603"/>
    <lineage>
        <taxon>Bacteria</taxon>
        <taxon>Candidatus Woykeibacteriota</taxon>
    </lineage>
</organism>
<protein>
    <recommendedName>
        <fullName evidence="6 7">Methionine aminopeptidase</fullName>
        <shortName evidence="6">MAP</shortName>
        <shortName evidence="6">MetAP</shortName>
        <ecNumber evidence="6 7">3.4.11.18</ecNumber>
    </recommendedName>
    <alternativeName>
        <fullName evidence="6">Peptidase M</fullName>
    </alternativeName>
</protein>
<dbReference type="EMBL" id="MHCZ01000040">
    <property type="protein sequence ID" value="OGY29164.1"/>
    <property type="molecule type" value="Genomic_DNA"/>
</dbReference>
<evidence type="ECO:0000256" key="2">
    <source>
        <dbReference type="ARBA" id="ARBA00022438"/>
    </source>
</evidence>
<evidence type="ECO:0000259" key="8">
    <source>
        <dbReference type="Pfam" id="PF00557"/>
    </source>
</evidence>
<dbReference type="GO" id="GO:0070006">
    <property type="term" value="F:metalloaminopeptidase activity"/>
    <property type="evidence" value="ECO:0007669"/>
    <property type="project" value="UniProtKB-UniRule"/>
</dbReference>
<name>A0A1G1WN99_9BACT</name>
<reference evidence="9 10" key="1">
    <citation type="journal article" date="2016" name="Nat. Commun.">
        <title>Thousands of microbial genomes shed light on interconnected biogeochemical processes in an aquifer system.</title>
        <authorList>
            <person name="Anantharaman K."/>
            <person name="Brown C.T."/>
            <person name="Hug L.A."/>
            <person name="Sharon I."/>
            <person name="Castelle C.J."/>
            <person name="Probst A.J."/>
            <person name="Thomas B.C."/>
            <person name="Singh A."/>
            <person name="Wilkins M.J."/>
            <person name="Karaoz U."/>
            <person name="Brodie E.L."/>
            <person name="Williams K.H."/>
            <person name="Hubbard S.S."/>
            <person name="Banfield J.F."/>
        </authorList>
    </citation>
    <scope>NUCLEOTIDE SEQUENCE [LARGE SCALE GENOMIC DNA]</scope>
</reference>
<evidence type="ECO:0000256" key="7">
    <source>
        <dbReference type="RuleBase" id="RU003653"/>
    </source>
</evidence>
<keyword evidence="2 6" id="KW-0031">Aminopeptidase</keyword>
<gene>
    <name evidence="6" type="primary">map</name>
    <name evidence="9" type="ORF">A3F35_03195</name>
</gene>
<accession>A0A1G1WN99</accession>
<feature type="binding site" evidence="6">
    <location>
        <position position="94"/>
    </location>
    <ligand>
        <name>a divalent metal cation</name>
        <dbReference type="ChEBI" id="CHEBI:60240"/>
        <label>1</label>
    </ligand>
</feature>
<keyword evidence="4 6" id="KW-0479">Metal-binding</keyword>
<comment type="subunit">
    <text evidence="6">Monomer.</text>
</comment>
<dbReference type="InterPro" id="IPR001714">
    <property type="entry name" value="Pept_M24_MAP"/>
</dbReference>
<dbReference type="InterPro" id="IPR036005">
    <property type="entry name" value="Creatinase/aminopeptidase-like"/>
</dbReference>
<evidence type="ECO:0000313" key="9">
    <source>
        <dbReference type="EMBL" id="OGY29164.1"/>
    </source>
</evidence>
<comment type="cofactor">
    <cofactor evidence="6">
        <name>Co(2+)</name>
        <dbReference type="ChEBI" id="CHEBI:48828"/>
    </cofactor>
    <cofactor evidence="6">
        <name>Zn(2+)</name>
        <dbReference type="ChEBI" id="CHEBI:29105"/>
    </cofactor>
    <cofactor evidence="6">
        <name>Mn(2+)</name>
        <dbReference type="ChEBI" id="CHEBI:29035"/>
    </cofactor>
    <cofactor evidence="6">
        <name>Fe(2+)</name>
        <dbReference type="ChEBI" id="CHEBI:29033"/>
    </cofactor>
    <text evidence="6">Binds 2 divalent metal cations per subunit. Has a high-affinity and a low affinity metal-binding site. The true nature of the physiological cofactor is under debate. The enzyme is active with cobalt, zinc, manganese or divalent iron ions. Most likely, methionine aminopeptidases function as mononuclear Fe(2+)-metalloproteases under physiological conditions, and the catalytically relevant metal-binding site has been assigned to the histidine-containing high-affinity site.</text>
</comment>
<evidence type="ECO:0000256" key="5">
    <source>
        <dbReference type="ARBA" id="ARBA00022801"/>
    </source>
</evidence>
<dbReference type="EC" id="3.4.11.18" evidence="6 7"/>
<feature type="binding site" evidence="6">
    <location>
        <position position="168"/>
    </location>
    <ligand>
        <name>a divalent metal cation</name>
        <dbReference type="ChEBI" id="CHEBI:60240"/>
        <label>2</label>
        <note>catalytic</note>
    </ligand>
</feature>
<dbReference type="CDD" id="cd01086">
    <property type="entry name" value="MetAP1"/>
    <property type="match status" value="1"/>
</dbReference>
<dbReference type="Gene3D" id="3.90.230.10">
    <property type="entry name" value="Creatinase/methionine aminopeptidase superfamily"/>
    <property type="match status" value="1"/>
</dbReference>
<feature type="binding site" evidence="6">
    <location>
        <position position="175"/>
    </location>
    <ligand>
        <name>substrate</name>
    </ligand>
</feature>
<evidence type="ECO:0000256" key="3">
    <source>
        <dbReference type="ARBA" id="ARBA00022670"/>
    </source>
</evidence>
<dbReference type="InterPro" id="IPR002467">
    <property type="entry name" value="Pept_M24A_MAP1"/>
</dbReference>
<evidence type="ECO:0000313" key="10">
    <source>
        <dbReference type="Proteomes" id="UP000178068"/>
    </source>
</evidence>
<comment type="caution">
    <text evidence="9">The sequence shown here is derived from an EMBL/GenBank/DDBJ whole genome shotgun (WGS) entry which is preliminary data.</text>
</comment>
<proteinExistence type="inferred from homology"/>
<feature type="binding site" evidence="6">
    <location>
        <position position="201"/>
    </location>
    <ligand>
        <name>a divalent metal cation</name>
        <dbReference type="ChEBI" id="CHEBI:60240"/>
        <label>2</label>
        <note>catalytic</note>
    </ligand>
</feature>
<feature type="binding site" evidence="6">
    <location>
        <position position="105"/>
    </location>
    <ligand>
        <name>a divalent metal cation</name>
        <dbReference type="ChEBI" id="CHEBI:60240"/>
        <label>2</label>
        <note>catalytic</note>
    </ligand>
</feature>
<feature type="binding site" evidence="6">
    <location>
        <position position="232"/>
    </location>
    <ligand>
        <name>a divalent metal cation</name>
        <dbReference type="ChEBI" id="CHEBI:60240"/>
        <label>2</label>
        <note>catalytic</note>
    </ligand>
</feature>
<keyword evidence="5 6" id="KW-0378">Hydrolase</keyword>